<dbReference type="Gene3D" id="3.90.180.10">
    <property type="entry name" value="Medium-chain alcohol dehydrogenases, catalytic domain"/>
    <property type="match status" value="2"/>
</dbReference>
<accession>A0A2J6T2Q1</accession>
<evidence type="ECO:0000256" key="1">
    <source>
        <dbReference type="ARBA" id="ARBA00001947"/>
    </source>
</evidence>
<dbReference type="GO" id="GO:0004022">
    <property type="term" value="F:alcohol dehydrogenase (NAD+) activity"/>
    <property type="evidence" value="ECO:0007669"/>
    <property type="project" value="TreeGrafter"/>
</dbReference>
<evidence type="ECO:0000313" key="9">
    <source>
        <dbReference type="Proteomes" id="UP000235371"/>
    </source>
</evidence>
<evidence type="ECO:0000256" key="3">
    <source>
        <dbReference type="ARBA" id="ARBA00022723"/>
    </source>
</evidence>
<dbReference type="InterPro" id="IPR002328">
    <property type="entry name" value="ADH_Zn_CS"/>
</dbReference>
<dbReference type="InterPro" id="IPR036291">
    <property type="entry name" value="NAD(P)-bd_dom_sf"/>
</dbReference>
<dbReference type="CDD" id="cd08254">
    <property type="entry name" value="hydroxyacyl_CoA_DH"/>
    <property type="match status" value="1"/>
</dbReference>
<comment type="similarity">
    <text evidence="2 6">Belongs to the zinc-containing alcohol dehydrogenase family.</text>
</comment>
<evidence type="ECO:0000256" key="4">
    <source>
        <dbReference type="ARBA" id="ARBA00022833"/>
    </source>
</evidence>
<evidence type="ECO:0000256" key="5">
    <source>
        <dbReference type="ARBA" id="ARBA00023002"/>
    </source>
</evidence>
<keyword evidence="9" id="KW-1185">Reference proteome</keyword>
<evidence type="ECO:0000256" key="6">
    <source>
        <dbReference type="RuleBase" id="RU361277"/>
    </source>
</evidence>
<reference evidence="8 9" key="1">
    <citation type="submission" date="2016-04" db="EMBL/GenBank/DDBJ databases">
        <title>A degradative enzymes factory behind the ericoid mycorrhizal symbiosis.</title>
        <authorList>
            <consortium name="DOE Joint Genome Institute"/>
            <person name="Martino E."/>
            <person name="Morin E."/>
            <person name="Grelet G."/>
            <person name="Kuo A."/>
            <person name="Kohler A."/>
            <person name="Daghino S."/>
            <person name="Barry K."/>
            <person name="Choi C."/>
            <person name="Cichocki N."/>
            <person name="Clum A."/>
            <person name="Copeland A."/>
            <person name="Hainaut M."/>
            <person name="Haridas S."/>
            <person name="Labutti K."/>
            <person name="Lindquist E."/>
            <person name="Lipzen A."/>
            <person name="Khouja H.-R."/>
            <person name="Murat C."/>
            <person name="Ohm R."/>
            <person name="Olson A."/>
            <person name="Spatafora J."/>
            <person name="Veneault-Fourrey C."/>
            <person name="Henrissat B."/>
            <person name="Grigoriev I."/>
            <person name="Martin F."/>
            <person name="Perotto S."/>
        </authorList>
    </citation>
    <scope>NUCLEOTIDE SEQUENCE [LARGE SCALE GENOMIC DNA]</scope>
    <source>
        <strain evidence="8 9">E</strain>
    </source>
</reference>
<dbReference type="SMART" id="SM00829">
    <property type="entry name" value="PKS_ER"/>
    <property type="match status" value="1"/>
</dbReference>
<dbReference type="InParanoid" id="A0A2J6T2Q1"/>
<dbReference type="InterPro" id="IPR013149">
    <property type="entry name" value="ADH-like_C"/>
</dbReference>
<dbReference type="OrthoDB" id="1879366at2759"/>
<dbReference type="Gene3D" id="3.40.50.720">
    <property type="entry name" value="NAD(P)-binding Rossmann-like Domain"/>
    <property type="match status" value="1"/>
</dbReference>
<dbReference type="Pfam" id="PF08240">
    <property type="entry name" value="ADH_N"/>
    <property type="match status" value="1"/>
</dbReference>
<feature type="domain" description="Enoyl reductase (ER)" evidence="7">
    <location>
        <begin position="10"/>
        <end position="310"/>
    </location>
</feature>
<dbReference type="STRING" id="1095630.A0A2J6T2Q1"/>
<dbReference type="InterPro" id="IPR020843">
    <property type="entry name" value="ER"/>
</dbReference>
<dbReference type="Proteomes" id="UP000235371">
    <property type="component" value="Unassembled WGS sequence"/>
</dbReference>
<dbReference type="GO" id="GO:0005737">
    <property type="term" value="C:cytoplasm"/>
    <property type="evidence" value="ECO:0007669"/>
    <property type="project" value="TreeGrafter"/>
</dbReference>
<dbReference type="SUPFAM" id="SSF51735">
    <property type="entry name" value="NAD(P)-binding Rossmann-fold domains"/>
    <property type="match status" value="1"/>
</dbReference>
<comment type="cofactor">
    <cofactor evidence="1 6">
        <name>Zn(2+)</name>
        <dbReference type="ChEBI" id="CHEBI:29105"/>
    </cofactor>
</comment>
<dbReference type="SUPFAM" id="SSF50129">
    <property type="entry name" value="GroES-like"/>
    <property type="match status" value="1"/>
</dbReference>
<dbReference type="RefSeq" id="XP_024734107.1">
    <property type="nucleotide sequence ID" value="XM_024883465.1"/>
</dbReference>
<dbReference type="AlphaFoldDB" id="A0A2J6T2Q1"/>
<evidence type="ECO:0000313" key="8">
    <source>
        <dbReference type="EMBL" id="PMD57203.1"/>
    </source>
</evidence>
<dbReference type="InterPro" id="IPR011032">
    <property type="entry name" value="GroES-like_sf"/>
</dbReference>
<evidence type="ECO:0000259" key="7">
    <source>
        <dbReference type="SMART" id="SM00829"/>
    </source>
</evidence>
<sequence length="316" mass="32579">MKAYLLSDSDTQLQLIDIEKPSPSAGEVLIEVQACGICHSDCHIINGSGAAWVQRPRILGHEVAGKVVALGDGVPEDLLAKRVAVALVPPATAIGLDFDGGYAEFAVAPVNTLVPLPENVSFAQAAVATDAVLTAYHAVVAEAGVGVLTTVAIIGLGGLGSIGLRVAALQGATVFGIDIDESKFAAAYKNGAKSCFTSLAMAKDVVFDVVVDFAGMSETMVAALGALKRGGRIVLVGLGSKELTLPSFPIVFKKVEIRGSLGGTKAELVTVLALISVGKLTPVLEEVPFGKLTESLHRLGGGKVVGRLFTRPNRTE</sequence>
<organism evidence="8 9">
    <name type="scientific">Hyaloscypha bicolor E</name>
    <dbReference type="NCBI Taxonomy" id="1095630"/>
    <lineage>
        <taxon>Eukaryota</taxon>
        <taxon>Fungi</taxon>
        <taxon>Dikarya</taxon>
        <taxon>Ascomycota</taxon>
        <taxon>Pezizomycotina</taxon>
        <taxon>Leotiomycetes</taxon>
        <taxon>Helotiales</taxon>
        <taxon>Hyaloscyphaceae</taxon>
        <taxon>Hyaloscypha</taxon>
        <taxon>Hyaloscypha bicolor</taxon>
    </lineage>
</organism>
<dbReference type="GO" id="GO:0008270">
    <property type="term" value="F:zinc ion binding"/>
    <property type="evidence" value="ECO:0007669"/>
    <property type="project" value="InterPro"/>
</dbReference>
<keyword evidence="3 6" id="KW-0479">Metal-binding</keyword>
<dbReference type="GeneID" id="36591542"/>
<dbReference type="PANTHER" id="PTHR42940">
    <property type="entry name" value="ALCOHOL DEHYDROGENASE 1-RELATED"/>
    <property type="match status" value="1"/>
</dbReference>
<proteinExistence type="inferred from homology"/>
<dbReference type="EMBL" id="KZ613847">
    <property type="protein sequence ID" value="PMD57203.1"/>
    <property type="molecule type" value="Genomic_DNA"/>
</dbReference>
<dbReference type="Pfam" id="PF00107">
    <property type="entry name" value="ADH_zinc_N"/>
    <property type="match status" value="1"/>
</dbReference>
<dbReference type="PROSITE" id="PS00059">
    <property type="entry name" value="ADH_ZINC"/>
    <property type="match status" value="1"/>
</dbReference>
<dbReference type="PANTHER" id="PTHR42940:SF8">
    <property type="entry name" value="VACUOLAR PROTEIN SORTING-ASSOCIATED PROTEIN 11"/>
    <property type="match status" value="1"/>
</dbReference>
<keyword evidence="5" id="KW-0560">Oxidoreductase</keyword>
<name>A0A2J6T2Q1_9HELO</name>
<evidence type="ECO:0000256" key="2">
    <source>
        <dbReference type="ARBA" id="ARBA00008072"/>
    </source>
</evidence>
<gene>
    <name evidence="8" type="ORF">K444DRAFT_632337</name>
</gene>
<dbReference type="InterPro" id="IPR013154">
    <property type="entry name" value="ADH-like_N"/>
</dbReference>
<protein>
    <submittedName>
        <fullName evidence="8">GroES-like protein</fullName>
    </submittedName>
</protein>
<keyword evidence="4 6" id="KW-0862">Zinc</keyword>